<dbReference type="EMBL" id="JANUGU010000012">
    <property type="protein sequence ID" value="MCS0661017.1"/>
    <property type="molecule type" value="Genomic_DNA"/>
</dbReference>
<evidence type="ECO:0000313" key="2">
    <source>
        <dbReference type="Proteomes" id="UP001204621"/>
    </source>
</evidence>
<sequence length="73" mass="8060">MPFCNGSVPAREKQGAWYPEHAVYRVAFRVEDPAGALAGRAWRGTAVIDAKWEAPGARFVRTLASLLRREAGF</sequence>
<protein>
    <submittedName>
        <fullName evidence="1">Uncharacterized protein</fullName>
    </submittedName>
</protein>
<keyword evidence="2" id="KW-1185">Reference proteome</keyword>
<reference evidence="1 2" key="1">
    <citation type="submission" date="2022-08" db="EMBL/GenBank/DDBJ databases">
        <title>Reclassification of Massilia species as members of the genera Telluria, Duganella, Pseudoduganella, Mokoshia gen. nov. and Zemynaea gen. nov. using orthogonal and non-orthogonal genome-based approaches.</title>
        <authorList>
            <person name="Bowman J.P."/>
        </authorList>
    </citation>
    <scope>NUCLEOTIDE SEQUENCE [LARGE SCALE GENOMIC DNA]</scope>
    <source>
        <strain evidence="1 2">JCM 31606</strain>
    </source>
</reference>
<dbReference type="Proteomes" id="UP001204621">
    <property type="component" value="Unassembled WGS sequence"/>
</dbReference>
<gene>
    <name evidence="1" type="ORF">NX778_23355</name>
</gene>
<accession>A0ABT2D454</accession>
<proteinExistence type="predicted"/>
<evidence type="ECO:0000313" key="1">
    <source>
        <dbReference type="EMBL" id="MCS0661017.1"/>
    </source>
</evidence>
<name>A0ABT2D454_9BURK</name>
<organism evidence="1 2">
    <name type="scientific">Massilia terrae</name>
    <dbReference type="NCBI Taxonomy" id="1811224"/>
    <lineage>
        <taxon>Bacteria</taxon>
        <taxon>Pseudomonadati</taxon>
        <taxon>Pseudomonadota</taxon>
        <taxon>Betaproteobacteria</taxon>
        <taxon>Burkholderiales</taxon>
        <taxon>Oxalobacteraceae</taxon>
        <taxon>Telluria group</taxon>
        <taxon>Massilia</taxon>
    </lineage>
</organism>
<dbReference type="RefSeq" id="WP_258814215.1">
    <property type="nucleotide sequence ID" value="NZ_JANUGU010000012.1"/>
</dbReference>
<comment type="caution">
    <text evidence="1">The sequence shown here is derived from an EMBL/GenBank/DDBJ whole genome shotgun (WGS) entry which is preliminary data.</text>
</comment>